<dbReference type="InterPro" id="IPR008253">
    <property type="entry name" value="Marvel"/>
</dbReference>
<protein>
    <submittedName>
        <fullName evidence="9">CKLF like MARVEL transmembrane domain containing 6</fullName>
    </submittedName>
</protein>
<accession>G1KQ52</accession>
<evidence type="ECO:0000256" key="3">
    <source>
        <dbReference type="ARBA" id="ARBA00022989"/>
    </source>
</evidence>
<evidence type="ECO:0000256" key="7">
    <source>
        <dbReference type="SAM" id="Phobius"/>
    </source>
</evidence>
<evidence type="ECO:0000256" key="2">
    <source>
        <dbReference type="ARBA" id="ARBA00022692"/>
    </source>
</evidence>
<evidence type="ECO:0000256" key="6">
    <source>
        <dbReference type="SAM" id="MobiDB-lite"/>
    </source>
</evidence>
<dbReference type="GO" id="GO:0055038">
    <property type="term" value="C:recycling endosome membrane"/>
    <property type="evidence" value="ECO:0007669"/>
    <property type="project" value="Ensembl"/>
</dbReference>
<dbReference type="PANTHER" id="PTHR22776">
    <property type="entry name" value="MARVEL-CONTAINING POTENTIAL LIPID RAFT-ASSOCIATED PROTEIN"/>
    <property type="match status" value="1"/>
</dbReference>
<reference evidence="9 10" key="1">
    <citation type="submission" date="2009-12" db="EMBL/GenBank/DDBJ databases">
        <title>The Genome Sequence of Anolis carolinensis (Green Anole Lizard).</title>
        <authorList>
            <consortium name="The Genome Sequencing Platform"/>
            <person name="Di Palma F."/>
            <person name="Alfoldi J."/>
            <person name="Heiman D."/>
            <person name="Young S."/>
            <person name="Grabherr M."/>
            <person name="Johnson J."/>
            <person name="Lander E.S."/>
            <person name="Lindblad-Toh K."/>
        </authorList>
    </citation>
    <scope>NUCLEOTIDE SEQUENCE [LARGE SCALE GENOMIC DNA]</scope>
    <source>
        <strain evidence="9 10">JBL SC #1</strain>
    </source>
</reference>
<evidence type="ECO:0000313" key="10">
    <source>
        <dbReference type="Proteomes" id="UP000001646"/>
    </source>
</evidence>
<dbReference type="Ensembl" id="ENSACAT00000014680.3">
    <property type="protein sequence ID" value="ENSACAP00000014387.3"/>
    <property type="gene ID" value="ENSACAG00000014679.3"/>
</dbReference>
<feature type="transmembrane region" description="Helical" evidence="7">
    <location>
        <begin position="80"/>
        <end position="100"/>
    </location>
</feature>
<dbReference type="Proteomes" id="UP000001646">
    <property type="component" value="Chromosome 1"/>
</dbReference>
<dbReference type="GO" id="GO:0031647">
    <property type="term" value="P:regulation of protein stability"/>
    <property type="evidence" value="ECO:0007669"/>
    <property type="project" value="Ensembl"/>
</dbReference>
<evidence type="ECO:0000313" key="9">
    <source>
        <dbReference type="Ensembl" id="ENSACAP00000014387.3"/>
    </source>
</evidence>
<dbReference type="HOGENOM" id="CLU_3073807_0_0_1"/>
<feature type="transmembrane region" description="Helical" evidence="7">
    <location>
        <begin position="112"/>
        <end position="130"/>
    </location>
</feature>
<dbReference type="Pfam" id="PF01284">
    <property type="entry name" value="MARVEL"/>
    <property type="match status" value="1"/>
</dbReference>
<keyword evidence="2 5" id="KW-0812">Transmembrane</keyword>
<keyword evidence="10" id="KW-1185">Reference proteome</keyword>
<proteinExistence type="predicted"/>
<evidence type="ECO:0000259" key="8">
    <source>
        <dbReference type="PROSITE" id="PS51225"/>
    </source>
</evidence>
<evidence type="ECO:0000256" key="4">
    <source>
        <dbReference type="ARBA" id="ARBA00023136"/>
    </source>
</evidence>
<dbReference type="GO" id="GO:0005886">
    <property type="term" value="C:plasma membrane"/>
    <property type="evidence" value="ECO:0007669"/>
    <property type="project" value="Ensembl"/>
</dbReference>
<dbReference type="PANTHER" id="PTHR22776:SF25">
    <property type="entry name" value="CKLF-LIKE MARVEL TRANSMEMBRANE DOMAIN-CONTAINING PROTEIN 6"/>
    <property type="match status" value="1"/>
</dbReference>
<name>G1KQ52_ANOCA</name>
<dbReference type="GO" id="GO:0015031">
    <property type="term" value="P:protein transport"/>
    <property type="evidence" value="ECO:0007669"/>
    <property type="project" value="Ensembl"/>
</dbReference>
<feature type="transmembrane region" description="Helical" evidence="7">
    <location>
        <begin position="44"/>
        <end position="68"/>
    </location>
</feature>
<feature type="domain" description="MARVEL" evidence="8">
    <location>
        <begin position="9"/>
        <end position="136"/>
    </location>
</feature>
<dbReference type="PROSITE" id="PS51225">
    <property type="entry name" value="MARVEL"/>
    <property type="match status" value="1"/>
</dbReference>
<dbReference type="STRING" id="28377.ENSACAP00000014387"/>
<gene>
    <name evidence="9" type="primary">CMTM6</name>
</gene>
<reference evidence="9" key="2">
    <citation type="submission" date="2025-08" db="UniProtKB">
        <authorList>
            <consortium name="Ensembl"/>
        </authorList>
    </citation>
    <scope>IDENTIFICATION</scope>
</reference>
<reference evidence="9" key="3">
    <citation type="submission" date="2025-09" db="UniProtKB">
        <authorList>
            <consortium name="Ensembl"/>
        </authorList>
    </citation>
    <scope>IDENTIFICATION</scope>
</reference>
<dbReference type="GeneTree" id="ENSGT00940000157911"/>
<evidence type="ECO:0000256" key="5">
    <source>
        <dbReference type="PROSITE-ProRule" id="PRU00581"/>
    </source>
</evidence>
<dbReference type="AlphaFoldDB" id="G1KQ52"/>
<dbReference type="InParanoid" id="G1KQ52"/>
<organism evidence="9 10">
    <name type="scientific">Anolis carolinensis</name>
    <name type="common">Green anole</name>
    <name type="synonym">American chameleon</name>
    <dbReference type="NCBI Taxonomy" id="28377"/>
    <lineage>
        <taxon>Eukaryota</taxon>
        <taxon>Metazoa</taxon>
        <taxon>Chordata</taxon>
        <taxon>Craniata</taxon>
        <taxon>Vertebrata</taxon>
        <taxon>Euteleostomi</taxon>
        <taxon>Lepidosauria</taxon>
        <taxon>Squamata</taxon>
        <taxon>Bifurcata</taxon>
        <taxon>Unidentata</taxon>
        <taxon>Episquamata</taxon>
        <taxon>Toxicofera</taxon>
        <taxon>Iguania</taxon>
        <taxon>Dactyloidae</taxon>
        <taxon>Anolis</taxon>
    </lineage>
</organism>
<keyword evidence="3 7" id="KW-1133">Transmembrane helix</keyword>
<dbReference type="Bgee" id="ENSACAG00000014679">
    <property type="expression patterns" value="Expressed in lung and 12 other cell types or tissues"/>
</dbReference>
<comment type="subcellular location">
    <subcellularLocation>
        <location evidence="1">Membrane</location>
        <topology evidence="1">Multi-pass membrane protein</topology>
    </subcellularLocation>
</comment>
<sequence length="164" mass="18169">MLCNLLTVLVEQLVIFSPFFQQLLSFLAFVCEEVVPECTNCGGLYFFEFVSCSAFLLCLAILIIYCTPLYKRTGKNITELLDLCVVIIILCFFALASFVFTATSDGTTIETVALVFGYLASLAFLADALLSGYKKWKAKKGGQPENTVNHLNPRENEPLNNQPA</sequence>
<evidence type="ECO:0000256" key="1">
    <source>
        <dbReference type="ARBA" id="ARBA00004141"/>
    </source>
</evidence>
<keyword evidence="4 5" id="KW-0472">Membrane</keyword>
<feature type="region of interest" description="Disordered" evidence="6">
    <location>
        <begin position="139"/>
        <end position="164"/>
    </location>
</feature>
<dbReference type="GO" id="GO:0032456">
    <property type="term" value="P:endocytic recycling"/>
    <property type="evidence" value="ECO:0007669"/>
    <property type="project" value="Ensembl"/>
</dbReference>
<dbReference type="eggNOG" id="KOG4788">
    <property type="taxonomic scope" value="Eukaryota"/>
</dbReference>
<dbReference type="GO" id="GO:0031901">
    <property type="term" value="C:early endosome membrane"/>
    <property type="evidence" value="ECO:0007669"/>
    <property type="project" value="Ensembl"/>
</dbReference>
<dbReference type="InterPro" id="IPR050578">
    <property type="entry name" value="MARVEL-CKLF_proteins"/>
</dbReference>